<keyword evidence="1" id="KW-0175">Coiled coil</keyword>
<evidence type="ECO:0000313" key="2">
    <source>
        <dbReference type="EMBL" id="CAL1372523.1"/>
    </source>
</evidence>
<keyword evidence="3" id="KW-1185">Reference proteome</keyword>
<organism evidence="2 3">
    <name type="scientific">Linum trigynum</name>
    <dbReference type="NCBI Taxonomy" id="586398"/>
    <lineage>
        <taxon>Eukaryota</taxon>
        <taxon>Viridiplantae</taxon>
        <taxon>Streptophyta</taxon>
        <taxon>Embryophyta</taxon>
        <taxon>Tracheophyta</taxon>
        <taxon>Spermatophyta</taxon>
        <taxon>Magnoliopsida</taxon>
        <taxon>eudicotyledons</taxon>
        <taxon>Gunneridae</taxon>
        <taxon>Pentapetalae</taxon>
        <taxon>rosids</taxon>
        <taxon>fabids</taxon>
        <taxon>Malpighiales</taxon>
        <taxon>Linaceae</taxon>
        <taxon>Linum</taxon>
    </lineage>
</organism>
<proteinExistence type="predicted"/>
<sequence length="481" mass="54021">MALRRGKEDCGLRQGSMTEAQMVNIEIDDAVGGSSNNAGAKVQSMARISDQGEMLLIPRQVVAELNRDSQQVNIILTSLDKKMDNLEKNIDQWFDKLDDSVSNFNMSIRGATYDFDVFKSRTMSTTLLLEVSESNVFFPVNNVVLKDTPIGSGLQKPLQRSQYRLTSNKIENKNQGREPGYNHVEHSKLTYDGLPKQHRNGVQSKPIGGHKIPPHGRLMEKQHREWQISLPNMSYSRKIQTRMAAKTLQCGGGSHVKKPNATKVVMNQQNPLCKLSPKPLLSREGGKFDQTRHGVASPVLVGNKSISGGLGGKANAKQTPNSRGILKGATLLCDRCESHVRDKQNTNVPVDEKSRRSYYQQHGESAKLTKLDQSRQAMSHGRIGKTKVPKIENVLSRAKNAYGFPFREAKIRPNQDRGVSNKDVRARRTGDLQANIDSKTSKPTRVKPAVMNHGLYGWLVWFDRWSWQWVWTFGMMVYAKV</sequence>
<protein>
    <submittedName>
        <fullName evidence="2">Uncharacterized protein</fullName>
    </submittedName>
</protein>
<feature type="coiled-coil region" evidence="1">
    <location>
        <begin position="69"/>
        <end position="103"/>
    </location>
</feature>
<dbReference type="AlphaFoldDB" id="A0AAV2DH41"/>
<evidence type="ECO:0000313" key="3">
    <source>
        <dbReference type="Proteomes" id="UP001497516"/>
    </source>
</evidence>
<evidence type="ECO:0000256" key="1">
    <source>
        <dbReference type="SAM" id="Coils"/>
    </source>
</evidence>
<reference evidence="2 3" key="1">
    <citation type="submission" date="2024-04" db="EMBL/GenBank/DDBJ databases">
        <authorList>
            <person name="Fracassetti M."/>
        </authorList>
    </citation>
    <scope>NUCLEOTIDE SEQUENCE [LARGE SCALE GENOMIC DNA]</scope>
</reference>
<gene>
    <name evidence="2" type="ORF">LTRI10_LOCUS14524</name>
</gene>
<dbReference type="Proteomes" id="UP001497516">
    <property type="component" value="Chromosome 2"/>
</dbReference>
<accession>A0AAV2DH41</accession>
<dbReference type="EMBL" id="OZ034815">
    <property type="protein sequence ID" value="CAL1372523.1"/>
    <property type="molecule type" value="Genomic_DNA"/>
</dbReference>
<name>A0AAV2DH41_9ROSI</name>